<evidence type="ECO:0000256" key="2">
    <source>
        <dbReference type="ARBA" id="ARBA00022801"/>
    </source>
</evidence>
<dbReference type="AlphaFoldDB" id="A0A543HG51"/>
<organism evidence="6 7">
    <name type="scientific">Humibacillus xanthopallidus</name>
    <dbReference type="NCBI Taxonomy" id="412689"/>
    <lineage>
        <taxon>Bacteria</taxon>
        <taxon>Bacillati</taxon>
        <taxon>Actinomycetota</taxon>
        <taxon>Actinomycetes</taxon>
        <taxon>Micrococcales</taxon>
        <taxon>Intrasporangiaceae</taxon>
        <taxon>Humibacillus</taxon>
    </lineage>
</organism>
<dbReference type="SUPFAM" id="SSF53098">
    <property type="entry name" value="Ribonuclease H-like"/>
    <property type="match status" value="1"/>
</dbReference>
<dbReference type="EMBL" id="VFPM01000004">
    <property type="protein sequence ID" value="TQM57315.1"/>
    <property type="molecule type" value="Genomic_DNA"/>
</dbReference>
<evidence type="ECO:0000256" key="4">
    <source>
        <dbReference type="SAM" id="MobiDB-lite"/>
    </source>
</evidence>
<dbReference type="GO" id="GO:0005829">
    <property type="term" value="C:cytosol"/>
    <property type="evidence" value="ECO:0007669"/>
    <property type="project" value="TreeGrafter"/>
</dbReference>
<dbReference type="CDD" id="cd06127">
    <property type="entry name" value="DEDDh"/>
    <property type="match status" value="1"/>
</dbReference>
<keyword evidence="1" id="KW-0540">Nuclease</keyword>
<dbReference type="GO" id="GO:0008408">
    <property type="term" value="F:3'-5' exonuclease activity"/>
    <property type="evidence" value="ECO:0007669"/>
    <property type="project" value="TreeGrafter"/>
</dbReference>
<reference evidence="6 7" key="1">
    <citation type="submission" date="2019-06" db="EMBL/GenBank/DDBJ databases">
        <title>Genome sequencing of plant associated microbes to promote plant fitness in Sorghum bicolor and Oryza sativa.</title>
        <authorList>
            <person name="Coleman-Derr D."/>
        </authorList>
    </citation>
    <scope>NUCLEOTIDE SEQUENCE [LARGE SCALE GENOMIC DNA]</scope>
    <source>
        <strain evidence="6 7">KV-663</strain>
    </source>
</reference>
<feature type="domain" description="Exonuclease" evidence="5">
    <location>
        <begin position="46"/>
        <end position="220"/>
    </location>
</feature>
<dbReference type="PANTHER" id="PTHR30231">
    <property type="entry name" value="DNA POLYMERASE III SUBUNIT EPSILON"/>
    <property type="match status" value="1"/>
</dbReference>
<evidence type="ECO:0000256" key="1">
    <source>
        <dbReference type="ARBA" id="ARBA00022722"/>
    </source>
</evidence>
<evidence type="ECO:0000259" key="5">
    <source>
        <dbReference type="SMART" id="SM00479"/>
    </source>
</evidence>
<feature type="region of interest" description="Disordered" evidence="4">
    <location>
        <begin position="14"/>
        <end position="35"/>
    </location>
</feature>
<protein>
    <submittedName>
        <fullName evidence="6">DNA polymerase-3 subunit epsilon</fullName>
    </submittedName>
</protein>
<dbReference type="Proteomes" id="UP000316747">
    <property type="component" value="Unassembled WGS sequence"/>
</dbReference>
<dbReference type="GO" id="GO:0003676">
    <property type="term" value="F:nucleic acid binding"/>
    <property type="evidence" value="ECO:0007669"/>
    <property type="project" value="InterPro"/>
</dbReference>
<keyword evidence="2" id="KW-0378">Hydrolase</keyword>
<dbReference type="InterPro" id="IPR012337">
    <property type="entry name" value="RNaseH-like_sf"/>
</dbReference>
<name>A0A543HG51_9MICO</name>
<evidence type="ECO:0000313" key="7">
    <source>
        <dbReference type="Proteomes" id="UP000316747"/>
    </source>
</evidence>
<evidence type="ECO:0000313" key="6">
    <source>
        <dbReference type="EMBL" id="TQM57315.1"/>
    </source>
</evidence>
<accession>A0A543HG51</accession>
<dbReference type="Pfam" id="PF00929">
    <property type="entry name" value="RNase_T"/>
    <property type="match status" value="1"/>
</dbReference>
<dbReference type="Gene3D" id="3.30.420.10">
    <property type="entry name" value="Ribonuclease H-like superfamily/Ribonuclease H"/>
    <property type="match status" value="1"/>
</dbReference>
<dbReference type="SMART" id="SM00479">
    <property type="entry name" value="EXOIII"/>
    <property type="match status" value="1"/>
</dbReference>
<comment type="caution">
    <text evidence="6">The sequence shown here is derived from an EMBL/GenBank/DDBJ whole genome shotgun (WGS) entry which is preliminary data.</text>
</comment>
<dbReference type="InterPro" id="IPR013520">
    <property type="entry name" value="Ribonucl_H"/>
</dbReference>
<dbReference type="RefSeq" id="WP_141846653.1">
    <property type="nucleotide sequence ID" value="NZ_VFPM01000004.1"/>
</dbReference>
<dbReference type="PANTHER" id="PTHR30231:SF4">
    <property type="entry name" value="PROTEIN NEN2"/>
    <property type="match status" value="1"/>
</dbReference>
<keyword evidence="7" id="KW-1185">Reference proteome</keyword>
<proteinExistence type="predicted"/>
<sequence length="231" mass="24560">MIFSRLGVDHRRARQARWAGQAPPGPVRDYLGSAPPGPRTDVSDLRLLALDLETTGLDPRTDRILSVGFVPVDGLRISLAGAEQLLCRADVEVGQSAAVHGITDDALAGGIELRDLLERVAAALTGRVLLAHHAAIETGFLSAACERELGVPLPITAVDTMELQSRVLRSHSGEDLPPGALRLGTARAHLGLPRYAAHEALTDALACAELYLAQVDRLSGGRPMTLKALQR</sequence>
<dbReference type="OrthoDB" id="190275at2"/>
<evidence type="ECO:0000256" key="3">
    <source>
        <dbReference type="ARBA" id="ARBA00022839"/>
    </source>
</evidence>
<dbReference type="InterPro" id="IPR036397">
    <property type="entry name" value="RNaseH_sf"/>
</dbReference>
<gene>
    <name evidence="6" type="ORF">FBY41_4139</name>
</gene>
<keyword evidence="3" id="KW-0269">Exonuclease</keyword>